<dbReference type="InterPro" id="IPR000160">
    <property type="entry name" value="GGDEF_dom"/>
</dbReference>
<dbReference type="EMBL" id="BAAAZN010000008">
    <property type="protein sequence ID" value="GAA3552124.1"/>
    <property type="molecule type" value="Genomic_DNA"/>
</dbReference>
<gene>
    <name evidence="2" type="ORF">GCM10022222_39660</name>
</gene>
<dbReference type="InterPro" id="IPR029787">
    <property type="entry name" value="Nucleotide_cyclase"/>
</dbReference>
<sequence length="81" mass="8620">MLLPGVDEAEARDIAERIRTRIHALHLRDPSDQPVPLTATIGGAVYLDIPEHSIEGLLRAADAALYAGKTAGRNRVALAAP</sequence>
<evidence type="ECO:0000313" key="2">
    <source>
        <dbReference type="EMBL" id="GAA3552124.1"/>
    </source>
</evidence>
<protein>
    <recommendedName>
        <fullName evidence="1">GGDEF domain-containing protein</fullName>
    </recommendedName>
</protein>
<evidence type="ECO:0000313" key="3">
    <source>
        <dbReference type="Proteomes" id="UP001500689"/>
    </source>
</evidence>
<proteinExistence type="predicted"/>
<name>A0ABP6WJH2_9PSEU</name>
<dbReference type="SUPFAM" id="SSF55073">
    <property type="entry name" value="Nucleotide cyclase"/>
    <property type="match status" value="1"/>
</dbReference>
<dbReference type="PROSITE" id="PS50887">
    <property type="entry name" value="GGDEF"/>
    <property type="match status" value="1"/>
</dbReference>
<reference evidence="3" key="1">
    <citation type="journal article" date="2019" name="Int. J. Syst. Evol. Microbiol.">
        <title>The Global Catalogue of Microorganisms (GCM) 10K type strain sequencing project: providing services to taxonomists for standard genome sequencing and annotation.</title>
        <authorList>
            <consortium name="The Broad Institute Genomics Platform"/>
            <consortium name="The Broad Institute Genome Sequencing Center for Infectious Disease"/>
            <person name="Wu L."/>
            <person name="Ma J."/>
        </authorList>
    </citation>
    <scope>NUCLEOTIDE SEQUENCE [LARGE SCALE GENOMIC DNA]</scope>
    <source>
        <strain evidence="3">JCM 16898</strain>
    </source>
</reference>
<accession>A0ABP6WJH2</accession>
<dbReference type="InterPro" id="IPR050469">
    <property type="entry name" value="Diguanylate_Cyclase"/>
</dbReference>
<dbReference type="Gene3D" id="3.30.70.270">
    <property type="match status" value="1"/>
</dbReference>
<dbReference type="PANTHER" id="PTHR45138">
    <property type="entry name" value="REGULATORY COMPONENTS OF SENSORY TRANSDUCTION SYSTEM"/>
    <property type="match status" value="1"/>
</dbReference>
<organism evidence="2 3">
    <name type="scientific">Amycolatopsis ultiminotia</name>
    <dbReference type="NCBI Taxonomy" id="543629"/>
    <lineage>
        <taxon>Bacteria</taxon>
        <taxon>Bacillati</taxon>
        <taxon>Actinomycetota</taxon>
        <taxon>Actinomycetes</taxon>
        <taxon>Pseudonocardiales</taxon>
        <taxon>Pseudonocardiaceae</taxon>
        <taxon>Amycolatopsis</taxon>
    </lineage>
</organism>
<comment type="caution">
    <text evidence="2">The sequence shown here is derived from an EMBL/GenBank/DDBJ whole genome shotgun (WGS) entry which is preliminary data.</text>
</comment>
<dbReference type="Proteomes" id="UP001500689">
    <property type="component" value="Unassembled WGS sequence"/>
</dbReference>
<dbReference type="NCBIfam" id="TIGR00254">
    <property type="entry name" value="GGDEF"/>
    <property type="match status" value="1"/>
</dbReference>
<feature type="domain" description="GGDEF" evidence="1">
    <location>
        <begin position="1"/>
        <end position="81"/>
    </location>
</feature>
<dbReference type="PANTHER" id="PTHR45138:SF9">
    <property type="entry name" value="DIGUANYLATE CYCLASE DGCM-RELATED"/>
    <property type="match status" value="1"/>
</dbReference>
<evidence type="ECO:0000259" key="1">
    <source>
        <dbReference type="PROSITE" id="PS50887"/>
    </source>
</evidence>
<keyword evidence="3" id="KW-1185">Reference proteome</keyword>
<dbReference type="Pfam" id="PF00990">
    <property type="entry name" value="GGDEF"/>
    <property type="match status" value="1"/>
</dbReference>
<dbReference type="InterPro" id="IPR043128">
    <property type="entry name" value="Rev_trsase/Diguanyl_cyclase"/>
</dbReference>